<dbReference type="SUPFAM" id="SSF55826">
    <property type="entry name" value="YbaK/ProRS associated domain"/>
    <property type="match status" value="1"/>
</dbReference>
<keyword evidence="3" id="KW-0436">Ligase</keyword>
<sequence>MKDIFQVLNDLGIAYVEHKHPPLFTVEDSEKHYKQVKGGRSKNLFLRNRKGDRHYLIVIEASKQLNLTSLADVLEEVQLSFASPERLLKHLGLTPGSVSPFGLINDEEKAVVVIIDKALLQYDRLNYHPNINTATLEIAQPDLGRFLEWSGQQVRYLDL</sequence>
<dbReference type="PANTHER" id="PTHR31423:SF3">
    <property type="entry name" value="PROLYL-TRNA SYNTHETASE ASSOCIATED DOMAIN-CONTAINING PROTEIN 1-RELATED"/>
    <property type="match status" value="1"/>
</dbReference>
<reference evidence="3 4" key="1">
    <citation type="submission" date="2017-09" db="EMBL/GenBank/DDBJ databases">
        <title>Depth-based differentiation of microbial function through sediment-hosted aquifers and enrichment of novel symbionts in the deep terrestrial subsurface.</title>
        <authorList>
            <person name="Probst A.J."/>
            <person name="Ladd B."/>
            <person name="Jarett J.K."/>
            <person name="Geller-Mcgrath D.E."/>
            <person name="Sieber C.M."/>
            <person name="Emerson J.B."/>
            <person name="Anantharaman K."/>
            <person name="Thomas B.C."/>
            <person name="Malmstrom R."/>
            <person name="Stieglmeier M."/>
            <person name="Klingl A."/>
            <person name="Woyke T."/>
            <person name="Ryan C.M."/>
            <person name="Banfield J.F."/>
        </authorList>
    </citation>
    <scope>NUCLEOTIDE SEQUENCE [LARGE SCALE GENOMIC DNA]</scope>
    <source>
        <strain evidence="3">CG15_BIG_FIL_POST_REV_8_21_14_020_45_12</strain>
    </source>
</reference>
<dbReference type="FunFam" id="3.90.960.10:FF:000005">
    <property type="entry name" value="Putative prolyl-tRNA synthetase"/>
    <property type="match status" value="1"/>
</dbReference>
<feature type="domain" description="YbaK/aminoacyl-tRNA synthetase-associated" evidence="2">
    <location>
        <begin position="20"/>
        <end position="146"/>
    </location>
</feature>
<dbReference type="GO" id="GO:0004812">
    <property type="term" value="F:aminoacyl-tRNA ligase activity"/>
    <property type="evidence" value="ECO:0007669"/>
    <property type="project" value="UniProtKB-KW"/>
</dbReference>
<name>A0A2M7H2X8_9BACT</name>
<gene>
    <name evidence="3" type="ORF">COW24_04535</name>
</gene>
<protein>
    <submittedName>
        <fullName evidence="3">Prolyl-tRNA synthetase associated domain-containing protein</fullName>
    </submittedName>
</protein>
<evidence type="ECO:0000313" key="4">
    <source>
        <dbReference type="Proteomes" id="UP000230292"/>
    </source>
</evidence>
<dbReference type="PANTHER" id="PTHR31423">
    <property type="entry name" value="YBAK DOMAIN-CONTAINING PROTEIN"/>
    <property type="match status" value="1"/>
</dbReference>
<dbReference type="GO" id="GO:0002161">
    <property type="term" value="F:aminoacyl-tRNA deacylase activity"/>
    <property type="evidence" value="ECO:0007669"/>
    <property type="project" value="InterPro"/>
</dbReference>
<dbReference type="EMBL" id="PFGC01000046">
    <property type="protein sequence ID" value="PIW36597.1"/>
    <property type="molecule type" value="Genomic_DNA"/>
</dbReference>
<evidence type="ECO:0000259" key="2">
    <source>
        <dbReference type="Pfam" id="PF04073"/>
    </source>
</evidence>
<dbReference type="CDD" id="cd04335">
    <property type="entry name" value="PrdX_deacylase"/>
    <property type="match status" value="1"/>
</dbReference>
<dbReference type="AlphaFoldDB" id="A0A2M7H2X8"/>
<comment type="similarity">
    <text evidence="1">Belongs to the PRORSD1 family.</text>
</comment>
<evidence type="ECO:0000313" key="3">
    <source>
        <dbReference type="EMBL" id="PIW36597.1"/>
    </source>
</evidence>
<dbReference type="InterPro" id="IPR007214">
    <property type="entry name" value="YbaK/aa-tRNA-synth-assoc-dom"/>
</dbReference>
<comment type="caution">
    <text evidence="3">The sequence shown here is derived from an EMBL/GenBank/DDBJ whole genome shotgun (WGS) entry which is preliminary data.</text>
</comment>
<keyword evidence="3" id="KW-0030">Aminoacyl-tRNA synthetase</keyword>
<evidence type="ECO:0000256" key="1">
    <source>
        <dbReference type="ARBA" id="ARBA00010201"/>
    </source>
</evidence>
<dbReference type="Pfam" id="PF04073">
    <property type="entry name" value="tRNA_edit"/>
    <property type="match status" value="1"/>
</dbReference>
<dbReference type="Proteomes" id="UP000230292">
    <property type="component" value="Unassembled WGS sequence"/>
</dbReference>
<proteinExistence type="inferred from homology"/>
<accession>A0A2M7H2X8</accession>
<dbReference type="InterPro" id="IPR040285">
    <property type="entry name" value="ProX/PRXD1"/>
</dbReference>
<dbReference type="InterPro" id="IPR036754">
    <property type="entry name" value="YbaK/aa-tRNA-synt-asso_dom_sf"/>
</dbReference>
<dbReference type="Gene3D" id="3.90.960.10">
    <property type="entry name" value="YbaK/aminoacyl-tRNA synthetase-associated domain"/>
    <property type="match status" value="1"/>
</dbReference>
<organism evidence="3 4">
    <name type="scientific">Candidatus Kerfeldbacteria bacterium CG15_BIG_FIL_POST_REV_8_21_14_020_45_12</name>
    <dbReference type="NCBI Taxonomy" id="2014247"/>
    <lineage>
        <taxon>Bacteria</taxon>
        <taxon>Candidatus Kerfeldiibacteriota</taxon>
    </lineage>
</organism>